<keyword evidence="3" id="KW-1003">Cell membrane</keyword>
<feature type="transmembrane region" description="Helical" evidence="8">
    <location>
        <begin position="87"/>
        <end position="108"/>
    </location>
</feature>
<evidence type="ECO:0000256" key="5">
    <source>
        <dbReference type="ARBA" id="ARBA00022960"/>
    </source>
</evidence>
<gene>
    <name evidence="9" type="primary">mreD</name>
    <name evidence="9" type="ORF">Ana3638_16830</name>
</gene>
<dbReference type="KEGG" id="anr:Ana3638_16830"/>
<feature type="transmembrane region" description="Helical" evidence="8">
    <location>
        <begin position="39"/>
        <end position="67"/>
    </location>
</feature>
<keyword evidence="6 8" id="KW-1133">Transmembrane helix</keyword>
<evidence type="ECO:0000313" key="9">
    <source>
        <dbReference type="EMBL" id="QHQ62245.1"/>
    </source>
</evidence>
<evidence type="ECO:0000256" key="1">
    <source>
        <dbReference type="ARBA" id="ARBA00004651"/>
    </source>
</evidence>
<protein>
    <submittedName>
        <fullName evidence="9">Rod shape-determining protein MreD</fullName>
    </submittedName>
</protein>
<name>A0A6P1TRW6_9FIRM</name>
<comment type="subcellular location">
    <subcellularLocation>
        <location evidence="1">Cell membrane</location>
        <topology evidence="1">Multi-pass membrane protein</topology>
    </subcellularLocation>
</comment>
<dbReference type="GO" id="GO:0005886">
    <property type="term" value="C:plasma membrane"/>
    <property type="evidence" value="ECO:0007669"/>
    <property type="project" value="UniProtKB-SubCell"/>
</dbReference>
<evidence type="ECO:0000313" key="10">
    <source>
        <dbReference type="Proteomes" id="UP000464314"/>
    </source>
</evidence>
<dbReference type="Pfam" id="PF04093">
    <property type="entry name" value="MreD"/>
    <property type="match status" value="1"/>
</dbReference>
<keyword evidence="5" id="KW-0133">Cell shape</keyword>
<dbReference type="Proteomes" id="UP000464314">
    <property type="component" value="Chromosome"/>
</dbReference>
<evidence type="ECO:0000256" key="6">
    <source>
        <dbReference type="ARBA" id="ARBA00022989"/>
    </source>
</evidence>
<dbReference type="InterPro" id="IPR007227">
    <property type="entry name" value="Cell_shape_determining_MreD"/>
</dbReference>
<feature type="transmembrane region" description="Helical" evidence="8">
    <location>
        <begin position="114"/>
        <end position="140"/>
    </location>
</feature>
<dbReference type="NCBIfam" id="TIGR03426">
    <property type="entry name" value="shape_MreD"/>
    <property type="match status" value="1"/>
</dbReference>
<evidence type="ECO:0000256" key="2">
    <source>
        <dbReference type="ARBA" id="ARBA00007776"/>
    </source>
</evidence>
<dbReference type="GO" id="GO:0008360">
    <property type="term" value="P:regulation of cell shape"/>
    <property type="evidence" value="ECO:0007669"/>
    <property type="project" value="UniProtKB-KW"/>
</dbReference>
<dbReference type="EMBL" id="CP048000">
    <property type="protein sequence ID" value="QHQ62245.1"/>
    <property type="molecule type" value="Genomic_DNA"/>
</dbReference>
<dbReference type="AlphaFoldDB" id="A0A6P1TRW6"/>
<evidence type="ECO:0000256" key="3">
    <source>
        <dbReference type="ARBA" id="ARBA00022475"/>
    </source>
</evidence>
<organism evidence="9 10">
    <name type="scientific">Anaerocolumna sedimenticola</name>
    <dbReference type="NCBI Taxonomy" id="2696063"/>
    <lineage>
        <taxon>Bacteria</taxon>
        <taxon>Bacillati</taxon>
        <taxon>Bacillota</taxon>
        <taxon>Clostridia</taxon>
        <taxon>Lachnospirales</taxon>
        <taxon>Lachnospiraceae</taxon>
        <taxon>Anaerocolumna</taxon>
    </lineage>
</organism>
<evidence type="ECO:0000256" key="4">
    <source>
        <dbReference type="ARBA" id="ARBA00022692"/>
    </source>
</evidence>
<accession>A0A6P1TRW6</accession>
<evidence type="ECO:0000256" key="8">
    <source>
        <dbReference type="SAM" id="Phobius"/>
    </source>
</evidence>
<keyword evidence="10" id="KW-1185">Reference proteome</keyword>
<evidence type="ECO:0000256" key="7">
    <source>
        <dbReference type="ARBA" id="ARBA00023136"/>
    </source>
</evidence>
<comment type="similarity">
    <text evidence="2">Belongs to the MreD family.</text>
</comment>
<sequence>MLFIADYGISMVSTCPCNSKPPAYINGSYWFDEGRTEGLIVGFVCGLLIDFCYGDILGLYALIYMIIGYLNGYSHRIFVKDDLTIPIFLVGVSQFLYFFLFYIFEFLLKGKLDILFYLVSIGLPGIIYTVVVSIVLYKLLNLINTRLDRKEEEEV</sequence>
<dbReference type="RefSeq" id="WP_161839070.1">
    <property type="nucleotide sequence ID" value="NZ_CP048000.1"/>
</dbReference>
<keyword evidence="4 8" id="KW-0812">Transmembrane</keyword>
<proteinExistence type="inferred from homology"/>
<keyword evidence="7 8" id="KW-0472">Membrane</keyword>
<reference evidence="9 10" key="1">
    <citation type="submission" date="2020-01" db="EMBL/GenBank/DDBJ databases">
        <title>Genome analysis of Anaerocolumna sp. CBA3638.</title>
        <authorList>
            <person name="Kim J."/>
            <person name="Roh S.W."/>
        </authorList>
    </citation>
    <scope>NUCLEOTIDE SEQUENCE [LARGE SCALE GENOMIC DNA]</scope>
    <source>
        <strain evidence="9 10">CBA3638</strain>
    </source>
</reference>